<dbReference type="SUPFAM" id="SSF109709">
    <property type="entry name" value="KorB DNA-binding domain-like"/>
    <property type="match status" value="1"/>
</dbReference>
<accession>J7FAE3</accession>
<organism evidence="3 4">
    <name type="scientific">Agrobacterium phage 7-7-1</name>
    <dbReference type="NCBI Taxonomy" id="1161931"/>
    <lineage>
        <taxon>Viruses</taxon>
        <taxon>Duplodnaviria</taxon>
        <taxon>Heunggongvirae</taxon>
        <taxon>Uroviricota</taxon>
        <taxon>Caudoviricetes</taxon>
        <taxon>Schmittlotzvirus</taxon>
        <taxon>Schmittlotzvirus sv771</taxon>
    </lineage>
</organism>
<dbReference type="SMART" id="SM00470">
    <property type="entry name" value="ParB"/>
    <property type="match status" value="1"/>
</dbReference>
<protein>
    <recommendedName>
        <fullName evidence="2">ParB-like N-terminal domain-containing protein</fullName>
    </recommendedName>
</protein>
<dbReference type="GO" id="GO:0003677">
    <property type="term" value="F:DNA binding"/>
    <property type="evidence" value="ECO:0007669"/>
    <property type="project" value="InterPro"/>
</dbReference>
<dbReference type="Gene3D" id="1.10.10.2830">
    <property type="match status" value="1"/>
</dbReference>
<dbReference type="Pfam" id="PF17762">
    <property type="entry name" value="HTH_ParB"/>
    <property type="match status" value="1"/>
</dbReference>
<dbReference type="InterPro" id="IPR050336">
    <property type="entry name" value="Chromosome_partition/occlusion"/>
</dbReference>
<proteinExistence type="predicted"/>
<dbReference type="NCBIfam" id="TIGR00180">
    <property type="entry name" value="parB_part"/>
    <property type="match status" value="1"/>
</dbReference>
<dbReference type="InterPro" id="IPR004437">
    <property type="entry name" value="ParB/RepB/Spo0J"/>
</dbReference>
<dbReference type="SUPFAM" id="SSF110849">
    <property type="entry name" value="ParB/Sulfiredoxin"/>
    <property type="match status" value="1"/>
</dbReference>
<keyword evidence="1" id="KW-0159">Chromosome partition</keyword>
<dbReference type="InterPro" id="IPR036086">
    <property type="entry name" value="ParB/Sulfiredoxin_sf"/>
</dbReference>
<dbReference type="RefSeq" id="YP_007006484.1">
    <property type="nucleotide sequence ID" value="NC_019519.1"/>
</dbReference>
<evidence type="ECO:0000256" key="1">
    <source>
        <dbReference type="ARBA" id="ARBA00022829"/>
    </source>
</evidence>
<evidence type="ECO:0000259" key="2">
    <source>
        <dbReference type="SMART" id="SM00470"/>
    </source>
</evidence>
<dbReference type="Pfam" id="PF02195">
    <property type="entry name" value="ParB_N"/>
    <property type="match status" value="1"/>
</dbReference>
<dbReference type="GO" id="GO:0007059">
    <property type="term" value="P:chromosome segregation"/>
    <property type="evidence" value="ECO:0007669"/>
    <property type="project" value="UniProtKB-KW"/>
</dbReference>
<dbReference type="Gene3D" id="3.90.1530.10">
    <property type="entry name" value="Conserved hypothetical protein from pyrococcus furiosus pfu- 392566-001, ParB domain"/>
    <property type="match status" value="1"/>
</dbReference>
<sequence>MSIKKQASGRSDLYRIAPELLKIKEGWNARDEESLDLEELKISIKELGVKQPLTVQTEGDDIFVTDGHRRYFAVMALIAEGVDIKTVPVQVEDRYSNAADHIASMIVRNSGKPLTAIEQARVFKRLLDYGLKESEIAQKVGKSRQWIVSMLELNAAPEELKTLVKTGKVTATLAQQTLAKEGGERAAETLTKAVKKAESEGKKKATAKHVEKSSKVQLRELFDALEFKPTANPLPGYSVQLTPDQYALFRSLAGA</sequence>
<evidence type="ECO:0000313" key="4">
    <source>
        <dbReference type="Proteomes" id="UP000003754"/>
    </source>
</evidence>
<dbReference type="GeneID" id="14011981"/>
<keyword evidence="4" id="KW-1185">Reference proteome</keyword>
<feature type="domain" description="ParB-like N-terminal" evidence="2">
    <location>
        <begin position="14"/>
        <end position="103"/>
    </location>
</feature>
<evidence type="ECO:0000313" key="3">
    <source>
        <dbReference type="EMBL" id="AFH19726.1"/>
    </source>
</evidence>
<dbReference type="SMR" id="J7FAE3"/>
<dbReference type="Proteomes" id="UP000003754">
    <property type="component" value="Segment"/>
</dbReference>
<name>J7FAE3_9CAUD</name>
<dbReference type="KEGG" id="vg:14011981"/>
<dbReference type="PANTHER" id="PTHR33375:SF1">
    <property type="entry name" value="CHROMOSOME-PARTITIONING PROTEIN PARB-RELATED"/>
    <property type="match status" value="1"/>
</dbReference>
<gene>
    <name evidence="3" type="ORF">7-7-1_00028</name>
</gene>
<dbReference type="PANTHER" id="PTHR33375">
    <property type="entry name" value="CHROMOSOME-PARTITIONING PROTEIN PARB-RELATED"/>
    <property type="match status" value="1"/>
</dbReference>
<dbReference type="InterPro" id="IPR003115">
    <property type="entry name" value="ParB_N"/>
</dbReference>
<reference evidence="3 4" key="1">
    <citation type="submission" date="2011-12" db="EMBL/GenBank/DDBJ databases">
        <title>The genome sequence of the flagella-specific Agrobacterium bacteriophage 7-7-1.</title>
        <authorList>
            <person name="Schmitt R."/>
            <person name="Van den Bossche A."/>
            <person name="Lavigne R."/>
            <person name="Kropinski A.M."/>
        </authorList>
    </citation>
    <scope>NUCLEOTIDE SEQUENCE [LARGE SCALE GENOMIC DNA]</scope>
</reference>
<dbReference type="EMBL" id="JQ312117">
    <property type="protein sequence ID" value="AFH19726.1"/>
    <property type="molecule type" value="Genomic_DNA"/>
</dbReference>
<dbReference type="InterPro" id="IPR041468">
    <property type="entry name" value="HTH_ParB/Spo0J"/>
</dbReference>